<evidence type="ECO:0000313" key="7">
    <source>
        <dbReference type="Proteomes" id="UP000178943"/>
    </source>
</evidence>
<evidence type="ECO:0000256" key="3">
    <source>
        <dbReference type="ARBA" id="ARBA00022825"/>
    </source>
</evidence>
<dbReference type="InterPro" id="IPR013783">
    <property type="entry name" value="Ig-like_fold"/>
</dbReference>
<gene>
    <name evidence="6" type="ORF">A2Y62_20720</name>
</gene>
<dbReference type="Proteomes" id="UP000178943">
    <property type="component" value="Unassembled WGS sequence"/>
</dbReference>
<dbReference type="EMBL" id="MFGW01000009">
    <property type="protein sequence ID" value="OGF68219.1"/>
    <property type="molecule type" value="Genomic_DNA"/>
</dbReference>
<keyword evidence="3" id="KW-0720">Serine protease</keyword>
<feature type="chain" id="PRO_5009522106" description="Peptidase S8/S53 domain-containing protein" evidence="4">
    <location>
        <begin position="22"/>
        <end position="1425"/>
    </location>
</feature>
<accession>A0A1F5VXR2</accession>
<reference evidence="6 7" key="1">
    <citation type="journal article" date="2016" name="Nat. Commun.">
        <title>Thousands of microbial genomes shed light on interconnected biogeochemical processes in an aquifer system.</title>
        <authorList>
            <person name="Anantharaman K."/>
            <person name="Brown C.T."/>
            <person name="Hug L.A."/>
            <person name="Sharon I."/>
            <person name="Castelle C.J."/>
            <person name="Probst A.J."/>
            <person name="Thomas B.C."/>
            <person name="Singh A."/>
            <person name="Wilkins M.J."/>
            <person name="Karaoz U."/>
            <person name="Brodie E.L."/>
            <person name="Williams K.H."/>
            <person name="Hubbard S.S."/>
            <person name="Banfield J.F."/>
        </authorList>
    </citation>
    <scope>NUCLEOTIDE SEQUENCE [LARGE SCALE GENOMIC DNA]</scope>
</reference>
<evidence type="ECO:0000256" key="2">
    <source>
        <dbReference type="ARBA" id="ARBA00022801"/>
    </source>
</evidence>
<feature type="domain" description="Peptidase S8/S53" evidence="5">
    <location>
        <begin position="291"/>
        <end position="533"/>
    </location>
</feature>
<dbReference type="Gene3D" id="2.60.40.10">
    <property type="entry name" value="Immunoglobulins"/>
    <property type="match status" value="1"/>
</dbReference>
<dbReference type="InterPro" id="IPR000209">
    <property type="entry name" value="Peptidase_S8/S53_dom"/>
</dbReference>
<keyword evidence="4" id="KW-0732">Signal</keyword>
<dbReference type="GO" id="GO:0004252">
    <property type="term" value="F:serine-type endopeptidase activity"/>
    <property type="evidence" value="ECO:0007669"/>
    <property type="project" value="InterPro"/>
</dbReference>
<evidence type="ECO:0000313" key="6">
    <source>
        <dbReference type="EMBL" id="OGF68219.1"/>
    </source>
</evidence>
<dbReference type="STRING" id="1817863.A2Y62_20720"/>
<dbReference type="InterPro" id="IPR023828">
    <property type="entry name" value="Peptidase_S8_Ser-AS"/>
</dbReference>
<organism evidence="6 7">
    <name type="scientific">Candidatus Fischerbacteria bacterium RBG_13_37_8</name>
    <dbReference type="NCBI Taxonomy" id="1817863"/>
    <lineage>
        <taxon>Bacteria</taxon>
        <taxon>Candidatus Fischeribacteriota</taxon>
    </lineage>
</organism>
<protein>
    <recommendedName>
        <fullName evidence="5">Peptidase S8/S53 domain-containing protein</fullName>
    </recommendedName>
</protein>
<evidence type="ECO:0000256" key="4">
    <source>
        <dbReference type="SAM" id="SignalP"/>
    </source>
</evidence>
<feature type="signal peptide" evidence="4">
    <location>
        <begin position="1"/>
        <end position="21"/>
    </location>
</feature>
<dbReference type="InterPro" id="IPR036852">
    <property type="entry name" value="Peptidase_S8/S53_dom_sf"/>
</dbReference>
<keyword evidence="2" id="KW-0378">Hydrolase</keyword>
<comment type="caution">
    <text evidence="6">The sequence shown here is derived from an EMBL/GenBank/DDBJ whole genome shotgun (WGS) entry which is preliminary data.</text>
</comment>
<dbReference type="PROSITE" id="PS00138">
    <property type="entry name" value="SUBTILASE_SER"/>
    <property type="match status" value="1"/>
</dbReference>
<evidence type="ECO:0000259" key="5">
    <source>
        <dbReference type="Pfam" id="PF00082"/>
    </source>
</evidence>
<proteinExistence type="predicted"/>
<evidence type="ECO:0000256" key="1">
    <source>
        <dbReference type="ARBA" id="ARBA00022670"/>
    </source>
</evidence>
<name>A0A1F5VXR2_9BACT</name>
<sequence length="1425" mass="156169">MIKNKVIIVLCLFIMSSYLFGQRASITQGYAQKNGNDGACVTLKARYTRPKPQHTVLGTYDERDMVVVKFIQPTRIRLREGELTDLDGKQDLLPLKALLSQYPGLIIKRIFSRPEEDIEHERMIGEADICQELGDLNLYYLLDLRLVPAVQLESLIDGLNALSVVELAYRLADPEPAVLPPEVIEAVRKQASEGNPVSLSNATSLFVPPHEPTTPGNYEPMQMYLDQAPLGIDAEWAWTLTGRRGSNAKYIDIENNWNLWHDDLGTEFVHLPPLYIIPAPTCDGYGDCDFNSYQNHATAVIGVVSSSNDGIGTTGIAVDAGYGTCQQVEYGTVADCLNVSSAFLDPGDILMIEAHAKGPVCGETCPCNCGQFEYVPMEYWQEIFDAIQVAVANGRIVVEAGANGSMNLDHACYGGLFDRSVRDSNAILVGAGDPGVPHTPSCFTDYGDRVDMYGWGDGVVTLGYGGLYPGLPVSCGPGNVNCTDNFNVLYAGDFAGTSSAAPIVAGAAAIMQGVSKTKYSRIITPLEMRDYLQINGTPQGAPTDHHIEPLPNLFGSIRADLMWYLRSGWYDILVPRSTADANCNNVTLPATLPGFTVGTYLNSSGVNYGVYEANNFWDLYSVDDVGVVSVFQAVSNPLRPVCEINVTLSGTPISVKGGRHTLRVDWDFQSMVNEWYEDNNYYARQYVWSPFVLTNHSQTMSSAPPDRDSTGYVYYNIDGYAFQLPGGSGSWWGGVGMLPTNIAHDYDVRLFNDYVGSTQGFGDYLKQSAWSAGLSDFVLANGNIIGSTATRWAGVMQATGTPDTSNVMLEYDAGPSVYAIGTHGPYTIGYNQIIDVIELYFTPGSVGLYHDFKLINDGSADLGFSLYAPTADYAAKSDFVPGGYADTYGQGSDESFTLQITQSGYYALAVWKYNSYDLPLESNYTITIELSKPNFILDTPAGWSYPLIPRNTNGCTDTTCAITPTLQGDAAATWMNYHGRNNAPVEAAVSSFRSMYYLDDQMLWFINQTGPIPANSSFYDVNTGSFTIKGGRHTLGLYVDDQDYVDESDETDNTYYQQFVWSPYTLTNGVTNQRTAPPKRVTTGANYFNCDGYQYSTGWWGVVGLLPETVTDNYDLQLHDDYAGSETGFETWLKQSYYNAGFSDFVMTNANDPSVPYGSTWYTCIRQAYDVPTSTGDYRIQEVNSTVAVVPPGLFGPYTISSYGILGAHEIYFDANSVNRIYFFRLLNDSGGNNLGFGLYGPSQPYYAKNEALAYSDVYGSGEDEYFFVTVPEAAYYGLVVWKNNTADLPQESSYRYAAVMVLPYQIDQNTLHVARSTSPPGLVLTWGPDCNARGSTNYSLYYGNLDVLRTTGTYDYTASTPVCDAGADLTEYIPMPSGNVFFIVTPHDGSVEGSYGTTSEGVQRTPAGDPIRCHPQLAATACLE</sequence>
<dbReference type="SUPFAM" id="SSF52743">
    <property type="entry name" value="Subtilisin-like"/>
    <property type="match status" value="1"/>
</dbReference>
<dbReference type="Pfam" id="PF00082">
    <property type="entry name" value="Peptidase_S8"/>
    <property type="match status" value="1"/>
</dbReference>
<keyword evidence="1" id="KW-0645">Protease</keyword>
<dbReference type="GO" id="GO:0006508">
    <property type="term" value="P:proteolysis"/>
    <property type="evidence" value="ECO:0007669"/>
    <property type="project" value="UniProtKB-KW"/>
</dbReference>
<dbReference type="Gene3D" id="3.40.50.200">
    <property type="entry name" value="Peptidase S8/S53 domain"/>
    <property type="match status" value="1"/>
</dbReference>